<organism evidence="2 3">
    <name type="scientific">Plasmodium malariae</name>
    <dbReference type="NCBI Taxonomy" id="5858"/>
    <lineage>
        <taxon>Eukaryota</taxon>
        <taxon>Sar</taxon>
        <taxon>Alveolata</taxon>
        <taxon>Apicomplexa</taxon>
        <taxon>Aconoidasida</taxon>
        <taxon>Haemosporida</taxon>
        <taxon>Plasmodiidae</taxon>
        <taxon>Plasmodium</taxon>
        <taxon>Plasmodium (Plasmodium)</taxon>
    </lineage>
</organism>
<dbReference type="AlphaFoldDB" id="A0A1A8WWW7"/>
<keyword evidence="1" id="KW-1133">Transmembrane helix</keyword>
<sequence length="252" mass="30170">MEEKSKLQFFIKIFSFILLTWINHFNNDTSTFNKYLDEKYDNDRKLGQITYRLLAKRKQMKCPYTIWINDVIPNNGKYIKKDIYNNEKINEQKNILADKSSLKCGEKYKLPRRNESSMYIRGNLYCKKRIYDKIYYKNIVRNSWIKDFISLKEDIKLKLLGIFILGSFHVLVGITLIVLGKLGYLDDVNKVIRLFDEIRLFVLLFYILTFVVAVAMLFIQRRVVKYLKALEKKYDINNTAYPSLRKVVKYNK</sequence>
<dbReference type="EMBL" id="FLQW01003930">
    <property type="protein sequence ID" value="SBS96379.1"/>
    <property type="molecule type" value="Genomic_DNA"/>
</dbReference>
<accession>A0A1A8WWW7</accession>
<dbReference type="Pfam" id="PF12420">
    <property type="entry name" value="DUF3671"/>
    <property type="match status" value="1"/>
</dbReference>
<keyword evidence="1" id="KW-0812">Transmembrane</keyword>
<evidence type="ECO:0000313" key="3">
    <source>
        <dbReference type="Proteomes" id="UP000078597"/>
    </source>
</evidence>
<reference evidence="3" key="1">
    <citation type="submission" date="2016-05" db="EMBL/GenBank/DDBJ databases">
        <authorList>
            <person name="Naeem Raeece"/>
        </authorList>
    </citation>
    <scope>NUCLEOTIDE SEQUENCE [LARGE SCALE GENOMIC DNA]</scope>
</reference>
<feature type="transmembrane region" description="Helical" evidence="1">
    <location>
        <begin position="159"/>
        <end position="180"/>
    </location>
</feature>
<name>A0A1A8WWW7_PLAMA</name>
<dbReference type="Proteomes" id="UP000078597">
    <property type="component" value="Unassembled WGS sequence"/>
</dbReference>
<evidence type="ECO:0000256" key="1">
    <source>
        <dbReference type="SAM" id="Phobius"/>
    </source>
</evidence>
<dbReference type="VEuPathDB" id="PlasmoDB:PmUG01_00056200"/>
<feature type="transmembrane region" description="Helical" evidence="1">
    <location>
        <begin position="200"/>
        <end position="219"/>
    </location>
</feature>
<evidence type="ECO:0000313" key="2">
    <source>
        <dbReference type="EMBL" id="SBS96379.1"/>
    </source>
</evidence>
<gene>
    <name evidence="2" type="ORF">PMALA_053230</name>
</gene>
<dbReference type="InterPro" id="IPR022139">
    <property type="entry name" value="Fam-L/Fam-M-like_plasmodium"/>
</dbReference>
<protein>
    <recommendedName>
        <fullName evidence="4">Fam-m protein</fullName>
    </recommendedName>
</protein>
<evidence type="ECO:0008006" key="4">
    <source>
        <dbReference type="Google" id="ProtNLM"/>
    </source>
</evidence>
<keyword evidence="1" id="KW-0472">Membrane</keyword>
<proteinExistence type="predicted"/>